<dbReference type="EMBL" id="UZAL01007309">
    <property type="protein sequence ID" value="VDO97981.1"/>
    <property type="molecule type" value="Genomic_DNA"/>
</dbReference>
<feature type="compositionally biased region" description="Polar residues" evidence="1">
    <location>
        <begin position="71"/>
        <end position="98"/>
    </location>
</feature>
<gene>
    <name evidence="2" type="ORF">SMTD_LOCUS3674</name>
</gene>
<organism evidence="2 3">
    <name type="scientific">Schistosoma mattheei</name>
    <dbReference type="NCBI Taxonomy" id="31246"/>
    <lineage>
        <taxon>Eukaryota</taxon>
        <taxon>Metazoa</taxon>
        <taxon>Spiralia</taxon>
        <taxon>Lophotrochozoa</taxon>
        <taxon>Platyhelminthes</taxon>
        <taxon>Trematoda</taxon>
        <taxon>Digenea</taxon>
        <taxon>Strigeidida</taxon>
        <taxon>Schistosomatoidea</taxon>
        <taxon>Schistosomatidae</taxon>
        <taxon>Schistosoma</taxon>
    </lineage>
</organism>
<name>A0A183NNI9_9TREM</name>
<feature type="compositionally biased region" description="Polar residues" evidence="1">
    <location>
        <begin position="43"/>
        <end position="58"/>
    </location>
</feature>
<dbReference type="Proteomes" id="UP000269396">
    <property type="component" value="Unassembled WGS sequence"/>
</dbReference>
<sequence>MENNWKGIKEAITSTCHVVLGHKKHHHKEWITVDTLDKIQEGSNQYHSNKSREIQGTSRIRKSKQVDRTLQRTLESISSTEPTQHRSSTQGPSNQCCPPTNEEISMAIRQIKSGKTARSDIPAEVLKADVAATATPTDWEGHLIKMPEKGDLNKCENYEGITLLSIPESLQ</sequence>
<evidence type="ECO:0000313" key="3">
    <source>
        <dbReference type="Proteomes" id="UP000269396"/>
    </source>
</evidence>
<accession>A0A183NNI9</accession>
<dbReference type="AlphaFoldDB" id="A0A183NNI9"/>
<feature type="region of interest" description="Disordered" evidence="1">
    <location>
        <begin position="43"/>
        <end position="98"/>
    </location>
</feature>
<reference evidence="2 3" key="1">
    <citation type="submission" date="2018-11" db="EMBL/GenBank/DDBJ databases">
        <authorList>
            <consortium name="Pathogen Informatics"/>
        </authorList>
    </citation>
    <scope>NUCLEOTIDE SEQUENCE [LARGE SCALE GENOMIC DNA]</scope>
    <source>
        <strain>Denwood</strain>
        <strain evidence="3">Zambia</strain>
    </source>
</reference>
<evidence type="ECO:0000313" key="2">
    <source>
        <dbReference type="EMBL" id="VDO97981.1"/>
    </source>
</evidence>
<proteinExistence type="predicted"/>
<evidence type="ECO:0000256" key="1">
    <source>
        <dbReference type="SAM" id="MobiDB-lite"/>
    </source>
</evidence>
<keyword evidence="3" id="KW-1185">Reference proteome</keyword>
<protein>
    <submittedName>
        <fullName evidence="2">Uncharacterized protein</fullName>
    </submittedName>
</protein>